<keyword evidence="2" id="KW-0547">Nucleotide-binding</keyword>
<proteinExistence type="predicted"/>
<dbReference type="InterPro" id="IPR003593">
    <property type="entry name" value="AAA+_ATPase"/>
</dbReference>
<evidence type="ECO:0000313" key="6">
    <source>
        <dbReference type="EMBL" id="MBS2965556.1"/>
    </source>
</evidence>
<dbReference type="GO" id="GO:0005886">
    <property type="term" value="C:plasma membrane"/>
    <property type="evidence" value="ECO:0007669"/>
    <property type="project" value="TreeGrafter"/>
</dbReference>
<keyword evidence="3 6" id="KW-0067">ATP-binding</keyword>
<dbReference type="InterPro" id="IPR015854">
    <property type="entry name" value="ABC_transpr_LolD-like"/>
</dbReference>
<evidence type="ECO:0000313" key="7">
    <source>
        <dbReference type="Proteomes" id="UP000677913"/>
    </source>
</evidence>
<dbReference type="GO" id="GO:0005524">
    <property type="term" value="F:ATP binding"/>
    <property type="evidence" value="ECO:0007669"/>
    <property type="project" value="UniProtKB-KW"/>
</dbReference>
<dbReference type="InterPro" id="IPR027417">
    <property type="entry name" value="P-loop_NTPase"/>
</dbReference>
<evidence type="ECO:0000256" key="4">
    <source>
        <dbReference type="SAM" id="MobiDB-lite"/>
    </source>
</evidence>
<feature type="domain" description="ABC transporter" evidence="5">
    <location>
        <begin position="52"/>
        <end position="290"/>
    </location>
</feature>
<dbReference type="Gene3D" id="3.40.50.300">
    <property type="entry name" value="P-loop containing nucleotide triphosphate hydrolases"/>
    <property type="match status" value="1"/>
</dbReference>
<dbReference type="InterPro" id="IPR017911">
    <property type="entry name" value="MacB-like_ATP-bd"/>
</dbReference>
<dbReference type="GO" id="GO:0022857">
    <property type="term" value="F:transmembrane transporter activity"/>
    <property type="evidence" value="ECO:0007669"/>
    <property type="project" value="TreeGrafter"/>
</dbReference>
<dbReference type="PANTHER" id="PTHR24220">
    <property type="entry name" value="IMPORT ATP-BINDING PROTEIN"/>
    <property type="match status" value="1"/>
</dbReference>
<evidence type="ECO:0000259" key="5">
    <source>
        <dbReference type="PROSITE" id="PS50893"/>
    </source>
</evidence>
<keyword evidence="7" id="KW-1185">Reference proteome</keyword>
<dbReference type="CDD" id="cd03255">
    <property type="entry name" value="ABC_MJ0796_LolCDE_FtsE"/>
    <property type="match status" value="1"/>
</dbReference>
<evidence type="ECO:0000256" key="3">
    <source>
        <dbReference type="ARBA" id="ARBA00022840"/>
    </source>
</evidence>
<evidence type="ECO:0000256" key="1">
    <source>
        <dbReference type="ARBA" id="ARBA00022448"/>
    </source>
</evidence>
<feature type="compositionally biased region" description="Basic and acidic residues" evidence="4">
    <location>
        <begin position="266"/>
        <end position="277"/>
    </location>
</feature>
<protein>
    <submittedName>
        <fullName evidence="6">ABC transporter ATP-binding protein</fullName>
    </submittedName>
</protein>
<comment type="caution">
    <text evidence="6">The sequence shown here is derived from an EMBL/GenBank/DDBJ whole genome shotgun (WGS) entry which is preliminary data.</text>
</comment>
<keyword evidence="1" id="KW-0813">Transport</keyword>
<feature type="region of interest" description="Disordered" evidence="4">
    <location>
        <begin position="1"/>
        <end position="39"/>
    </location>
</feature>
<reference evidence="6" key="1">
    <citation type="submission" date="2021-04" db="EMBL/GenBank/DDBJ databases">
        <title>Genome based classification of Actinospica acidithermotolerans sp. nov., an actinobacterium isolated from an Indonesian hot spring.</title>
        <authorList>
            <person name="Kusuma A.B."/>
            <person name="Putra K.E."/>
            <person name="Nafisah S."/>
            <person name="Loh J."/>
            <person name="Nouioui I."/>
            <person name="Goodfellow M."/>
        </authorList>
    </citation>
    <scope>NUCLEOTIDE SEQUENCE</scope>
    <source>
        <strain evidence="6">DSM 45618</strain>
    </source>
</reference>
<gene>
    <name evidence="6" type="ORF">KGA66_21075</name>
</gene>
<feature type="region of interest" description="Disordered" evidence="4">
    <location>
        <begin position="330"/>
        <end position="365"/>
    </location>
</feature>
<evidence type="ECO:0000256" key="2">
    <source>
        <dbReference type="ARBA" id="ARBA00022741"/>
    </source>
</evidence>
<feature type="region of interest" description="Disordered" evidence="4">
    <location>
        <begin position="266"/>
        <end position="293"/>
    </location>
</feature>
<dbReference type="EMBL" id="JAGSXH010000089">
    <property type="protein sequence ID" value="MBS2965556.1"/>
    <property type="molecule type" value="Genomic_DNA"/>
</dbReference>
<dbReference type="InterPro" id="IPR003439">
    <property type="entry name" value="ABC_transporter-like_ATP-bd"/>
</dbReference>
<feature type="compositionally biased region" description="Basic and acidic residues" evidence="4">
    <location>
        <begin position="343"/>
        <end position="365"/>
    </location>
</feature>
<dbReference type="Pfam" id="PF00005">
    <property type="entry name" value="ABC_tran"/>
    <property type="match status" value="1"/>
</dbReference>
<dbReference type="RefSeq" id="WP_211469910.1">
    <property type="nucleotide sequence ID" value="NZ_JAGSXH010000089.1"/>
</dbReference>
<dbReference type="AlphaFoldDB" id="A0A8J8BEV9"/>
<dbReference type="SMART" id="SM00382">
    <property type="entry name" value="AAA"/>
    <property type="match status" value="1"/>
</dbReference>
<dbReference type="SUPFAM" id="SSF52540">
    <property type="entry name" value="P-loop containing nucleoside triphosphate hydrolases"/>
    <property type="match status" value="1"/>
</dbReference>
<dbReference type="Proteomes" id="UP000677913">
    <property type="component" value="Unassembled WGS sequence"/>
</dbReference>
<sequence>MSAAERKNEIRRDAARGDADRDSAGPAGPVGPVAGGAGPAAPREAEQAIVCEQLVRIYKTDALEVQALQGLDLRVAAGELTALVGASGSGKSTLLAILAGLDTPTAGSVRVAGHELAGLDYRGRLHYRRSSVGFVWQNPAGNLLPHLTAAQNVALPMRLNRAPRTARRERALALLDSLGVAHCRDRVPARMSGGEQQRTAIATALANTPRVLLADEPTGELDCESAETVFEGLRTANRDHGVTVLIVTHDTSIAGQVRRTVAIRDGRTSTETLRRGGEAPAAGQTAGDGSEHEAERLGGYAVEYAMVDRVGRLQLPREFTESYGIRDRVRLTREPGHVGVWPDQHEPTSRGPSRRADRGNEDEHA</sequence>
<name>A0A8J8BEV9_9ACTN</name>
<dbReference type="PANTHER" id="PTHR24220:SF685">
    <property type="entry name" value="ABC TRANSPORTER RELATED"/>
    <property type="match status" value="1"/>
</dbReference>
<dbReference type="PROSITE" id="PS50893">
    <property type="entry name" value="ABC_TRANSPORTER_2"/>
    <property type="match status" value="1"/>
</dbReference>
<accession>A0A8J8BEV9</accession>
<dbReference type="GO" id="GO:0016887">
    <property type="term" value="F:ATP hydrolysis activity"/>
    <property type="evidence" value="ECO:0007669"/>
    <property type="project" value="InterPro"/>
</dbReference>
<organism evidence="6 7">
    <name type="scientific">Actinocrinis puniceicyclus</name>
    <dbReference type="NCBI Taxonomy" id="977794"/>
    <lineage>
        <taxon>Bacteria</taxon>
        <taxon>Bacillati</taxon>
        <taxon>Actinomycetota</taxon>
        <taxon>Actinomycetes</taxon>
        <taxon>Catenulisporales</taxon>
        <taxon>Actinospicaceae</taxon>
        <taxon>Actinocrinis</taxon>
    </lineage>
</organism>
<feature type="compositionally biased region" description="Basic and acidic residues" evidence="4">
    <location>
        <begin position="1"/>
        <end position="23"/>
    </location>
</feature>